<reference evidence="2" key="1">
    <citation type="journal article" date="2024" name="Front. Bioeng. Biotechnol.">
        <title>Genome-scale model development and genomic sequencing of the oleaginous clade Lipomyces.</title>
        <authorList>
            <person name="Czajka J.J."/>
            <person name="Han Y."/>
            <person name="Kim J."/>
            <person name="Mondo S.J."/>
            <person name="Hofstad B.A."/>
            <person name="Robles A."/>
            <person name="Haridas S."/>
            <person name="Riley R."/>
            <person name="LaButti K."/>
            <person name="Pangilinan J."/>
            <person name="Andreopoulos W."/>
            <person name="Lipzen A."/>
            <person name="Yan J."/>
            <person name="Wang M."/>
            <person name="Ng V."/>
            <person name="Grigoriev I.V."/>
            <person name="Spatafora J.W."/>
            <person name="Magnuson J.K."/>
            <person name="Baker S.E."/>
            <person name="Pomraning K.R."/>
        </authorList>
    </citation>
    <scope>NUCLEOTIDE SEQUENCE [LARGE SCALE GENOMIC DNA]</scope>
    <source>
        <strain evidence="2">CBS 7786</strain>
    </source>
</reference>
<keyword evidence="2" id="KW-1185">Reference proteome</keyword>
<proteinExistence type="predicted"/>
<accession>A0ACC3T5H6</accession>
<sequence length="81" mass="9127">MRSRNGSNVTRCLFYFFDTLLDSQRSLAILSFVTVIGFCRLLLGIFYAPCVIISLISEGTALALAWIQPDSTVCYSRYIFS</sequence>
<dbReference type="Proteomes" id="UP001433508">
    <property type="component" value="Unassembled WGS sequence"/>
</dbReference>
<gene>
    <name evidence="1" type="ORF">V1525DRAFT_399820</name>
</gene>
<name>A0ACC3T5H6_LIPKO</name>
<evidence type="ECO:0000313" key="2">
    <source>
        <dbReference type="Proteomes" id="UP001433508"/>
    </source>
</evidence>
<protein>
    <submittedName>
        <fullName evidence="1">Uncharacterized protein</fullName>
    </submittedName>
</protein>
<evidence type="ECO:0000313" key="1">
    <source>
        <dbReference type="EMBL" id="KAK9238900.1"/>
    </source>
</evidence>
<dbReference type="EMBL" id="MU971351">
    <property type="protein sequence ID" value="KAK9238900.1"/>
    <property type="molecule type" value="Genomic_DNA"/>
</dbReference>
<organism evidence="1 2">
    <name type="scientific">Lipomyces kononenkoae</name>
    <name type="common">Yeast</name>
    <dbReference type="NCBI Taxonomy" id="34357"/>
    <lineage>
        <taxon>Eukaryota</taxon>
        <taxon>Fungi</taxon>
        <taxon>Dikarya</taxon>
        <taxon>Ascomycota</taxon>
        <taxon>Saccharomycotina</taxon>
        <taxon>Lipomycetes</taxon>
        <taxon>Lipomycetales</taxon>
        <taxon>Lipomycetaceae</taxon>
        <taxon>Lipomyces</taxon>
    </lineage>
</organism>
<comment type="caution">
    <text evidence="1">The sequence shown here is derived from an EMBL/GenBank/DDBJ whole genome shotgun (WGS) entry which is preliminary data.</text>
</comment>